<organism evidence="1 2">
    <name type="scientific">Salmonella phage SE3</name>
    <dbReference type="NCBI Taxonomy" id="2575327"/>
    <lineage>
        <taxon>Viruses</taxon>
        <taxon>Duplodnaviria</taxon>
        <taxon>Heunggongvirae</taxon>
        <taxon>Uroviricota</taxon>
        <taxon>Caudoviricetes</taxon>
        <taxon>Demerecviridae</taxon>
        <taxon>Markadamsvirinae</taxon>
        <taxon>Epseptimavirus</taxon>
        <taxon>Epseptimavirus SE3</taxon>
    </lineage>
</organism>
<evidence type="ECO:0000313" key="2">
    <source>
        <dbReference type="Proteomes" id="UP000322486"/>
    </source>
</evidence>
<dbReference type="RefSeq" id="YP_011630840.1">
    <property type="nucleotide sequence ID" value="NC_100739.1"/>
</dbReference>
<proteinExistence type="predicted"/>
<keyword evidence="2" id="KW-1185">Reference proteome</keyword>
<protein>
    <submittedName>
        <fullName evidence="1">Uncharacterized protein</fullName>
    </submittedName>
</protein>
<dbReference type="EMBL" id="MK770410">
    <property type="protein sequence ID" value="QEG07526.1"/>
    <property type="molecule type" value="Genomic_DNA"/>
</dbReference>
<dbReference type="Proteomes" id="UP000322486">
    <property type="component" value="Segment"/>
</dbReference>
<name>A0A5B9N4R2_9CAUD</name>
<reference evidence="1 2" key="1">
    <citation type="submission" date="2019-04" db="EMBL/GenBank/DDBJ databases">
        <title>Salmonella bacteriophage diversity and host specificity revealed by physiological characterization and whole genome sequencing.</title>
        <authorList>
            <person name="Fong K."/>
            <person name="Wang S."/>
            <person name="Delaquis P."/>
            <person name="Tremblay D."/>
            <person name="Moineau S."/>
            <person name="Levesque R."/>
            <person name="Goodridge L."/>
        </authorList>
    </citation>
    <scope>NUCLEOTIDE SEQUENCE [LARGE SCALE GENOMIC DNA]</scope>
</reference>
<evidence type="ECO:0000313" key="1">
    <source>
        <dbReference type="EMBL" id="QEG07526.1"/>
    </source>
</evidence>
<accession>A0A5B9N4R2</accession>
<sequence>MFLHLDYTPESFLIHLVLSKLISLTNGDIIANLVAISK</sequence>